<sequence>MPTSAQALLFVYGDCGQYVTEDQFNDWYDNEHAPLRLTVPGFLTAARYKALDAPPKPFPKWLALYDMSSKDIMQSQSYQDLRFKASNNEKEVVGNLEVLNRRVYELIDSSESEENTPNGGDKEAAKFIYVVHMEVVRIKDKELDESRYKVQEDHFIQWYTSTRIPRLAVVPGYMRSRVFRLAEQPVELAGKASSNKSRTTKAQSPFSLLAIHEWNVEGAEVIDLPEFKMCMTDAESWKMEGEEAIAVMEDRLFGLYKVFHKAGD</sequence>
<dbReference type="InterPro" id="IPR011008">
    <property type="entry name" value="Dimeric_a/b-barrel"/>
</dbReference>
<reference evidence="1" key="1">
    <citation type="submission" date="2022-08" db="EMBL/GenBank/DDBJ databases">
        <authorList>
            <consortium name="DOE Joint Genome Institute"/>
            <person name="Min B."/>
            <person name="Riley R."/>
            <person name="Sierra-Patev S."/>
            <person name="Naranjo-Ortiz M."/>
            <person name="Looney B."/>
            <person name="Konkel Z."/>
            <person name="Slot J.C."/>
            <person name="Sakamoto Y."/>
            <person name="Steenwyk J.L."/>
            <person name="Rokas A."/>
            <person name="Carro J."/>
            <person name="Camarero S."/>
            <person name="Ferreira P."/>
            <person name="Molpeceres G."/>
            <person name="Ruiz-Duenas F.J."/>
            <person name="Serrano A."/>
            <person name="Henrissat B."/>
            <person name="Drula E."/>
            <person name="Hughes K.W."/>
            <person name="Mata J.L."/>
            <person name="Ishikawa N.K."/>
            <person name="Vargas-Isla R."/>
            <person name="Ushijima S."/>
            <person name="Smith C.A."/>
            <person name="Ahrendt S."/>
            <person name="Andreopoulos W."/>
            <person name="He G."/>
            <person name="Labutti K."/>
            <person name="Lipzen A."/>
            <person name="Ng V."/>
            <person name="Sandor L."/>
            <person name="Barry K."/>
            <person name="Martinez A.T."/>
            <person name="Xiao Y."/>
            <person name="Gibbons J.G."/>
            <person name="Terashima K."/>
            <person name="Hibbett D.S."/>
            <person name="Grigoriev I.V."/>
        </authorList>
    </citation>
    <scope>NUCLEOTIDE SEQUENCE</scope>
    <source>
        <strain evidence="1">TFB9207</strain>
    </source>
</reference>
<dbReference type="AlphaFoldDB" id="A0AA38UC23"/>
<proteinExistence type="predicted"/>
<evidence type="ECO:0000313" key="1">
    <source>
        <dbReference type="EMBL" id="KAJ3836862.1"/>
    </source>
</evidence>
<keyword evidence="2" id="KW-1185">Reference proteome</keyword>
<dbReference type="Proteomes" id="UP001163846">
    <property type="component" value="Unassembled WGS sequence"/>
</dbReference>
<gene>
    <name evidence="1" type="ORF">F5878DRAFT_585961</name>
</gene>
<evidence type="ECO:0000313" key="2">
    <source>
        <dbReference type="Proteomes" id="UP001163846"/>
    </source>
</evidence>
<organism evidence="1 2">
    <name type="scientific">Lentinula raphanica</name>
    <dbReference type="NCBI Taxonomy" id="153919"/>
    <lineage>
        <taxon>Eukaryota</taxon>
        <taxon>Fungi</taxon>
        <taxon>Dikarya</taxon>
        <taxon>Basidiomycota</taxon>
        <taxon>Agaricomycotina</taxon>
        <taxon>Agaricomycetes</taxon>
        <taxon>Agaricomycetidae</taxon>
        <taxon>Agaricales</taxon>
        <taxon>Marasmiineae</taxon>
        <taxon>Omphalotaceae</taxon>
        <taxon>Lentinula</taxon>
    </lineage>
</organism>
<dbReference type="EMBL" id="MU806288">
    <property type="protein sequence ID" value="KAJ3836862.1"/>
    <property type="molecule type" value="Genomic_DNA"/>
</dbReference>
<protein>
    <submittedName>
        <fullName evidence="1">Uncharacterized protein</fullName>
    </submittedName>
</protein>
<dbReference type="SUPFAM" id="SSF54909">
    <property type="entry name" value="Dimeric alpha+beta barrel"/>
    <property type="match status" value="1"/>
</dbReference>
<comment type="caution">
    <text evidence="1">The sequence shown here is derived from an EMBL/GenBank/DDBJ whole genome shotgun (WGS) entry which is preliminary data.</text>
</comment>
<name>A0AA38UC23_9AGAR</name>
<accession>A0AA38UC23</accession>